<evidence type="ECO:0000313" key="1">
    <source>
        <dbReference type="EMBL" id="KAG8228226.1"/>
    </source>
</evidence>
<gene>
    <name evidence="1" type="ORF">J437_LFUL004351</name>
</gene>
<proteinExistence type="predicted"/>
<name>A0A8K0K4J9_LADFU</name>
<keyword evidence="2" id="KW-1185">Reference proteome</keyword>
<protein>
    <submittedName>
        <fullName evidence="1">Uncharacterized protein</fullName>
    </submittedName>
</protein>
<reference evidence="1" key="2">
    <citation type="submission" date="2017-10" db="EMBL/GenBank/DDBJ databases">
        <title>Ladona fulva Genome sequencing and assembly.</title>
        <authorList>
            <person name="Murali S."/>
            <person name="Richards S."/>
            <person name="Bandaranaike D."/>
            <person name="Bellair M."/>
            <person name="Blankenburg K."/>
            <person name="Chao H."/>
            <person name="Dinh H."/>
            <person name="Doddapaneni H."/>
            <person name="Dugan-Rocha S."/>
            <person name="Elkadiri S."/>
            <person name="Gnanaolivu R."/>
            <person name="Hernandez B."/>
            <person name="Skinner E."/>
            <person name="Javaid M."/>
            <person name="Lee S."/>
            <person name="Li M."/>
            <person name="Ming W."/>
            <person name="Munidasa M."/>
            <person name="Muniz J."/>
            <person name="Nguyen L."/>
            <person name="Hughes D."/>
            <person name="Osuji N."/>
            <person name="Pu L.-L."/>
            <person name="Puazo M."/>
            <person name="Qu C."/>
            <person name="Quiroz J."/>
            <person name="Raj R."/>
            <person name="Weissenberger G."/>
            <person name="Xin Y."/>
            <person name="Zou X."/>
            <person name="Han Y."/>
            <person name="Worley K."/>
            <person name="Muzny D."/>
            <person name="Gibbs R."/>
        </authorList>
    </citation>
    <scope>NUCLEOTIDE SEQUENCE</scope>
    <source>
        <strain evidence="1">Sampled in the wild</strain>
    </source>
</reference>
<dbReference type="OrthoDB" id="8063447at2759"/>
<comment type="caution">
    <text evidence="1">The sequence shown here is derived from an EMBL/GenBank/DDBJ whole genome shotgun (WGS) entry which is preliminary data.</text>
</comment>
<organism evidence="1 2">
    <name type="scientific">Ladona fulva</name>
    <name type="common">Scarce chaser dragonfly</name>
    <name type="synonym">Libellula fulva</name>
    <dbReference type="NCBI Taxonomy" id="123851"/>
    <lineage>
        <taxon>Eukaryota</taxon>
        <taxon>Metazoa</taxon>
        <taxon>Ecdysozoa</taxon>
        <taxon>Arthropoda</taxon>
        <taxon>Hexapoda</taxon>
        <taxon>Insecta</taxon>
        <taxon>Pterygota</taxon>
        <taxon>Palaeoptera</taxon>
        <taxon>Odonata</taxon>
        <taxon>Epiprocta</taxon>
        <taxon>Anisoptera</taxon>
        <taxon>Libelluloidea</taxon>
        <taxon>Libellulidae</taxon>
        <taxon>Ladona</taxon>
    </lineage>
</organism>
<dbReference type="Proteomes" id="UP000792457">
    <property type="component" value="Unassembled WGS sequence"/>
</dbReference>
<dbReference type="EMBL" id="KZ308363">
    <property type="protein sequence ID" value="KAG8228226.1"/>
    <property type="molecule type" value="Genomic_DNA"/>
</dbReference>
<reference evidence="1" key="1">
    <citation type="submission" date="2013-04" db="EMBL/GenBank/DDBJ databases">
        <authorList>
            <person name="Qu J."/>
            <person name="Murali S.C."/>
            <person name="Bandaranaike D."/>
            <person name="Bellair M."/>
            <person name="Blankenburg K."/>
            <person name="Chao H."/>
            <person name="Dinh H."/>
            <person name="Doddapaneni H."/>
            <person name="Downs B."/>
            <person name="Dugan-Rocha S."/>
            <person name="Elkadiri S."/>
            <person name="Gnanaolivu R.D."/>
            <person name="Hernandez B."/>
            <person name="Javaid M."/>
            <person name="Jayaseelan J.C."/>
            <person name="Lee S."/>
            <person name="Li M."/>
            <person name="Ming W."/>
            <person name="Munidasa M."/>
            <person name="Muniz J."/>
            <person name="Nguyen L."/>
            <person name="Ongeri F."/>
            <person name="Osuji N."/>
            <person name="Pu L.-L."/>
            <person name="Puazo M."/>
            <person name="Qu C."/>
            <person name="Quiroz J."/>
            <person name="Raj R."/>
            <person name="Weissenberger G."/>
            <person name="Xin Y."/>
            <person name="Zou X."/>
            <person name="Han Y."/>
            <person name="Richards S."/>
            <person name="Worley K."/>
            <person name="Muzny D."/>
            <person name="Gibbs R."/>
        </authorList>
    </citation>
    <scope>NUCLEOTIDE SEQUENCE</scope>
    <source>
        <strain evidence="1">Sampled in the wild</strain>
    </source>
</reference>
<sequence length="307" mass="35102">MIEFIHNTSIAILAKLCWRCSIIKFRAVSLNIFFVNKCLKLGVFPKFVDMKTKKMSPVALQTAKITWLKLELNMWWCSQRDSLSQYLAVLWGELVLKLHFVEWSLLDVSVHEEVSDFAFIKFKKLSKKLEDLCAAQHPTSPQKNTTLHNFQTRVVNLSKIVLPPLVLNVLSYGLQFSPPTPVTLSDIKNLAADCEVALKNENTTTKSIFANAICKYSYEDPTDSFKVPLIRKFLSVDNLVVVKVDKGKCTVVLDRDVYHSKCLGFIKENNVVELPKYPTPTYQKTLKETLNSIKSVLSSRKNFIMYL</sequence>
<evidence type="ECO:0000313" key="2">
    <source>
        <dbReference type="Proteomes" id="UP000792457"/>
    </source>
</evidence>
<accession>A0A8K0K4J9</accession>
<dbReference type="AlphaFoldDB" id="A0A8K0K4J9"/>